<gene>
    <name evidence="2" type="ORF">F0U60_03000</name>
</gene>
<feature type="domain" description="ATPase AAA-type core" evidence="1">
    <location>
        <begin position="216"/>
        <end position="307"/>
    </location>
</feature>
<organism evidence="2 3">
    <name type="scientific">Archangium minus</name>
    <dbReference type="NCBI Taxonomy" id="83450"/>
    <lineage>
        <taxon>Bacteria</taxon>
        <taxon>Pseudomonadati</taxon>
        <taxon>Myxococcota</taxon>
        <taxon>Myxococcia</taxon>
        <taxon>Myxococcales</taxon>
        <taxon>Cystobacterineae</taxon>
        <taxon>Archangiaceae</taxon>
        <taxon>Archangium</taxon>
    </lineage>
</organism>
<sequence length="415" mass="46908">MLSELKLEEVGPSPRLSFSFGPRLNLLTGDNGLGKSFILELAWWALTQNGDPVPALPRPGRQGKASASILTAEGESVEFERAVLWDQRIKGDEYFAWKPNSGLSLYARIDGGFRVWDPIRNALMRSREGAGRPRFYDFSQESLWNGLVENGRVLCNGLIRDWVYWQLKRSESFDRLCRVLAVLSPDEGEPLKPGEPTRLGVDDARDIPTLDMPYGVVPLTHASAGIQRIVGLAYLLVWAWDEHLRAAELLQQKAADHIVFLIDEVEAHLHPRWQRLILPSLLSVVREIRPAVNVQALAVTHSPLVLASVEPFFDPDQDALFMFDLVGKEVNVTRADWRPRGDANAWLTSEVFDLKEPRSVEAEEAITRARAALKDPHLPIEEVKRIHNDLYRLLKDTDPFWPRWLARAEAAGIEP</sequence>
<dbReference type="InterPro" id="IPR027417">
    <property type="entry name" value="P-loop_NTPase"/>
</dbReference>
<accession>A0ABY9WHB1</accession>
<keyword evidence="3" id="KW-1185">Reference proteome</keyword>
<dbReference type="InterPro" id="IPR051396">
    <property type="entry name" value="Bact_Antivir_Def_Nuclease"/>
</dbReference>
<dbReference type="RefSeq" id="WP_395813721.1">
    <property type="nucleotide sequence ID" value="NZ_CP043494.1"/>
</dbReference>
<evidence type="ECO:0000259" key="1">
    <source>
        <dbReference type="Pfam" id="PF13304"/>
    </source>
</evidence>
<dbReference type="Gene3D" id="3.40.50.300">
    <property type="entry name" value="P-loop containing nucleotide triphosphate hydrolases"/>
    <property type="match status" value="2"/>
</dbReference>
<dbReference type="Pfam" id="PF13304">
    <property type="entry name" value="AAA_21"/>
    <property type="match status" value="1"/>
</dbReference>
<reference evidence="2 3" key="1">
    <citation type="submission" date="2019-08" db="EMBL/GenBank/DDBJ databases">
        <title>Archangium and Cystobacter genomes.</title>
        <authorList>
            <person name="Chen I.-C.K."/>
            <person name="Wielgoss S."/>
        </authorList>
    </citation>
    <scope>NUCLEOTIDE SEQUENCE [LARGE SCALE GENOMIC DNA]</scope>
    <source>
        <strain evidence="2 3">Cbm 6</strain>
    </source>
</reference>
<name>A0ABY9WHB1_9BACT</name>
<proteinExistence type="predicted"/>
<dbReference type="PANTHER" id="PTHR43581">
    <property type="entry name" value="ATP/GTP PHOSPHATASE"/>
    <property type="match status" value="1"/>
</dbReference>
<dbReference type="Proteomes" id="UP001611383">
    <property type="component" value="Chromosome"/>
</dbReference>
<dbReference type="SUPFAM" id="SSF52540">
    <property type="entry name" value="P-loop containing nucleoside triphosphate hydrolases"/>
    <property type="match status" value="1"/>
</dbReference>
<evidence type="ECO:0000313" key="2">
    <source>
        <dbReference type="EMBL" id="WNG43179.1"/>
    </source>
</evidence>
<dbReference type="EMBL" id="CP043494">
    <property type="protein sequence ID" value="WNG43179.1"/>
    <property type="molecule type" value="Genomic_DNA"/>
</dbReference>
<protein>
    <submittedName>
        <fullName evidence="2">AAA family ATPase</fullName>
    </submittedName>
</protein>
<dbReference type="PANTHER" id="PTHR43581:SF4">
    <property type="entry name" value="ATP_GTP PHOSPHATASE"/>
    <property type="match status" value="1"/>
</dbReference>
<dbReference type="InterPro" id="IPR003959">
    <property type="entry name" value="ATPase_AAA_core"/>
</dbReference>
<evidence type="ECO:0000313" key="3">
    <source>
        <dbReference type="Proteomes" id="UP001611383"/>
    </source>
</evidence>